<dbReference type="Proteomes" id="UP000095751">
    <property type="component" value="Unassembled WGS sequence"/>
</dbReference>
<feature type="compositionally biased region" description="Acidic residues" evidence="1">
    <location>
        <begin position="275"/>
        <end position="290"/>
    </location>
</feature>
<accession>A0A1E7EY51</accession>
<organism evidence="2 3">
    <name type="scientific">Fragilariopsis cylindrus CCMP1102</name>
    <dbReference type="NCBI Taxonomy" id="635003"/>
    <lineage>
        <taxon>Eukaryota</taxon>
        <taxon>Sar</taxon>
        <taxon>Stramenopiles</taxon>
        <taxon>Ochrophyta</taxon>
        <taxon>Bacillariophyta</taxon>
        <taxon>Bacillariophyceae</taxon>
        <taxon>Bacillariophycidae</taxon>
        <taxon>Bacillariales</taxon>
        <taxon>Bacillariaceae</taxon>
        <taxon>Fragilariopsis</taxon>
    </lineage>
</organism>
<dbReference type="OrthoDB" id="10665606at2759"/>
<gene>
    <name evidence="2" type="ORF">FRACYDRAFT_246624</name>
</gene>
<feature type="region of interest" description="Disordered" evidence="1">
    <location>
        <begin position="261"/>
        <end position="376"/>
    </location>
</feature>
<keyword evidence="3" id="KW-1185">Reference proteome</keyword>
<name>A0A1E7EY51_9STRA</name>
<feature type="compositionally biased region" description="Polar residues" evidence="1">
    <location>
        <begin position="473"/>
        <end position="482"/>
    </location>
</feature>
<feature type="compositionally biased region" description="Basic and acidic residues" evidence="1">
    <location>
        <begin position="291"/>
        <end position="310"/>
    </location>
</feature>
<dbReference type="EMBL" id="KV784370">
    <property type="protein sequence ID" value="OEU10756.1"/>
    <property type="molecule type" value="Genomic_DNA"/>
</dbReference>
<feature type="compositionally biased region" description="Acidic residues" evidence="1">
    <location>
        <begin position="311"/>
        <end position="325"/>
    </location>
</feature>
<evidence type="ECO:0000256" key="1">
    <source>
        <dbReference type="SAM" id="MobiDB-lite"/>
    </source>
</evidence>
<feature type="compositionally biased region" description="Basic and acidic residues" evidence="1">
    <location>
        <begin position="363"/>
        <end position="373"/>
    </location>
</feature>
<feature type="compositionally biased region" description="Polar residues" evidence="1">
    <location>
        <begin position="328"/>
        <end position="349"/>
    </location>
</feature>
<dbReference type="KEGG" id="fcy:FRACYDRAFT_246624"/>
<dbReference type="AlphaFoldDB" id="A0A1E7EY51"/>
<protein>
    <submittedName>
        <fullName evidence="2">Uncharacterized protein</fullName>
    </submittedName>
</protein>
<sequence length="590" mass="67147">MSSSSSSSSLSLSSQQQTMTTTDLPSAALDQLQWVKIVPKVSLTSSASPLSTIDHPLWWPCLLFNEYEDFQEFFEDELAIIHDDKKKQNEVALETRRLILTRIFANMLQRRPVMVARLLGRSIQDYMEVVNLSEDEDEETISRITQILESYQATDYMPFTALSSEERLRQMDPKAFAVAVSNDIATTTTIIDDELYMNYMLALDMAATQRMGGMIAPNKTLRSDFRDIARAELAKLSPSIKKLSDTSLAVVTTSNVTNINNDEPVAEVTRAADFSNDDDSDRQERIEEDPEKQNEHEDHAMDSDTQKVIDEGPEEDSENENENENDTMKSSSTVVTFSSEGSCTSPSSHGNEDGESHTTPSSKSEDEEKDKDPTICPDDALEIVQNKLELMGWTIDTHHNLYLSPKVGYDDIKRRPFDKGKDYFLDKTSFHKFLMETYGWQEEKKTPKSKATITPKKLVRGGNKSRGGNNGSTTVTPLSSKQLPKRTRRFSGDDVELLKKKRKHWSFKTEEEEDFYTFKSLIGKLVKRLDWGYKNGVGLNGAYNYILPHCKSEKQGGEWCKDFFYEEAEVIQYCVDNNYFKNRKKLGLLD</sequence>
<reference evidence="2 3" key="1">
    <citation type="submission" date="2016-09" db="EMBL/GenBank/DDBJ databases">
        <title>Extensive genetic diversity and differential bi-allelic expression allows diatom success in the polar Southern Ocean.</title>
        <authorList>
            <consortium name="DOE Joint Genome Institute"/>
            <person name="Mock T."/>
            <person name="Otillar R.P."/>
            <person name="Strauss J."/>
            <person name="Dupont C."/>
            <person name="Frickenhaus S."/>
            <person name="Maumus F."/>
            <person name="Mcmullan M."/>
            <person name="Sanges R."/>
            <person name="Schmutz J."/>
            <person name="Toseland A."/>
            <person name="Valas R."/>
            <person name="Veluchamy A."/>
            <person name="Ward B.J."/>
            <person name="Allen A."/>
            <person name="Barry K."/>
            <person name="Falciatore A."/>
            <person name="Ferrante M."/>
            <person name="Fortunato A.E."/>
            <person name="Gloeckner G."/>
            <person name="Gruber A."/>
            <person name="Hipkin R."/>
            <person name="Janech M."/>
            <person name="Kroth P."/>
            <person name="Leese F."/>
            <person name="Lindquist E."/>
            <person name="Lyon B.R."/>
            <person name="Martin J."/>
            <person name="Mayer C."/>
            <person name="Parker M."/>
            <person name="Quesneville H."/>
            <person name="Raymond J."/>
            <person name="Uhlig C."/>
            <person name="Valentin K.U."/>
            <person name="Worden A.Z."/>
            <person name="Armbrust E.V."/>
            <person name="Bowler C."/>
            <person name="Green B."/>
            <person name="Moulton V."/>
            <person name="Van Oosterhout C."/>
            <person name="Grigoriev I."/>
        </authorList>
    </citation>
    <scope>NUCLEOTIDE SEQUENCE [LARGE SCALE GENOMIC DNA]</scope>
    <source>
        <strain evidence="2 3">CCMP1102</strain>
    </source>
</reference>
<evidence type="ECO:0000313" key="3">
    <source>
        <dbReference type="Proteomes" id="UP000095751"/>
    </source>
</evidence>
<feature type="region of interest" description="Disordered" evidence="1">
    <location>
        <begin position="458"/>
        <end position="483"/>
    </location>
</feature>
<evidence type="ECO:0000313" key="2">
    <source>
        <dbReference type="EMBL" id="OEU10756.1"/>
    </source>
</evidence>
<proteinExistence type="predicted"/>
<dbReference type="InParanoid" id="A0A1E7EY51"/>